<evidence type="ECO:0000313" key="9">
    <source>
        <dbReference type="Proteomes" id="UP000290289"/>
    </source>
</evidence>
<dbReference type="SUPFAM" id="SSF54534">
    <property type="entry name" value="FKBP-like"/>
    <property type="match status" value="1"/>
</dbReference>
<comment type="catalytic activity">
    <reaction evidence="1 5">
        <text>[protein]-peptidylproline (omega=180) = [protein]-peptidylproline (omega=0)</text>
        <dbReference type="Rhea" id="RHEA:16237"/>
        <dbReference type="Rhea" id="RHEA-COMP:10747"/>
        <dbReference type="Rhea" id="RHEA-COMP:10748"/>
        <dbReference type="ChEBI" id="CHEBI:83833"/>
        <dbReference type="ChEBI" id="CHEBI:83834"/>
        <dbReference type="EC" id="5.2.1.8"/>
    </reaction>
</comment>
<proteinExistence type="predicted"/>
<accession>A0A498JG20</accession>
<dbReference type="GO" id="GO:0005737">
    <property type="term" value="C:cytoplasm"/>
    <property type="evidence" value="ECO:0007669"/>
    <property type="project" value="TreeGrafter"/>
</dbReference>
<feature type="domain" description="PPIase FKBP-type" evidence="7">
    <location>
        <begin position="44"/>
        <end position="119"/>
    </location>
</feature>
<evidence type="ECO:0000256" key="5">
    <source>
        <dbReference type="PROSITE-ProRule" id="PRU00277"/>
    </source>
</evidence>
<organism evidence="8 9">
    <name type="scientific">Malus domestica</name>
    <name type="common">Apple</name>
    <name type="synonym">Pyrus malus</name>
    <dbReference type="NCBI Taxonomy" id="3750"/>
    <lineage>
        <taxon>Eukaryota</taxon>
        <taxon>Viridiplantae</taxon>
        <taxon>Streptophyta</taxon>
        <taxon>Embryophyta</taxon>
        <taxon>Tracheophyta</taxon>
        <taxon>Spermatophyta</taxon>
        <taxon>Magnoliopsida</taxon>
        <taxon>eudicotyledons</taxon>
        <taxon>Gunneridae</taxon>
        <taxon>Pentapetalae</taxon>
        <taxon>rosids</taxon>
        <taxon>fabids</taxon>
        <taxon>Rosales</taxon>
        <taxon>Rosaceae</taxon>
        <taxon>Amygdaloideae</taxon>
        <taxon>Maleae</taxon>
        <taxon>Malus</taxon>
    </lineage>
</organism>
<dbReference type="Gene3D" id="3.10.50.40">
    <property type="match status" value="1"/>
</dbReference>
<dbReference type="GO" id="GO:0003755">
    <property type="term" value="F:peptidyl-prolyl cis-trans isomerase activity"/>
    <property type="evidence" value="ECO:0007669"/>
    <property type="project" value="UniProtKB-KW"/>
</dbReference>
<evidence type="ECO:0000256" key="1">
    <source>
        <dbReference type="ARBA" id="ARBA00000971"/>
    </source>
</evidence>
<keyword evidence="6" id="KW-0175">Coiled coil</keyword>
<protein>
    <recommendedName>
        <fullName evidence="2 5">peptidylprolyl isomerase</fullName>
        <ecNumber evidence="2 5">5.2.1.8</ecNumber>
    </recommendedName>
</protein>
<evidence type="ECO:0000256" key="4">
    <source>
        <dbReference type="ARBA" id="ARBA00023235"/>
    </source>
</evidence>
<dbReference type="EMBL" id="RDQH01000333">
    <property type="protein sequence ID" value="RXH94480.1"/>
    <property type="molecule type" value="Genomic_DNA"/>
</dbReference>
<dbReference type="InterPro" id="IPR001179">
    <property type="entry name" value="PPIase_FKBP_dom"/>
</dbReference>
<dbReference type="EC" id="5.2.1.8" evidence="2 5"/>
<dbReference type="Pfam" id="PF00254">
    <property type="entry name" value="FKBP_C"/>
    <property type="match status" value="1"/>
</dbReference>
<dbReference type="PANTHER" id="PTHR10516">
    <property type="entry name" value="PEPTIDYL-PROLYL CIS-TRANS ISOMERASE"/>
    <property type="match status" value="1"/>
</dbReference>
<dbReference type="InterPro" id="IPR050689">
    <property type="entry name" value="FKBP-type_PPIase"/>
</dbReference>
<keyword evidence="4 5" id="KW-0413">Isomerase</keyword>
<evidence type="ECO:0000256" key="3">
    <source>
        <dbReference type="ARBA" id="ARBA00023110"/>
    </source>
</evidence>
<keyword evidence="9" id="KW-1185">Reference proteome</keyword>
<comment type="caution">
    <text evidence="8">The sequence shown here is derived from an EMBL/GenBank/DDBJ whole genome shotgun (WGS) entry which is preliminary data.</text>
</comment>
<reference evidence="8 9" key="1">
    <citation type="submission" date="2018-10" db="EMBL/GenBank/DDBJ databases">
        <title>A high-quality apple genome assembly.</title>
        <authorList>
            <person name="Hu J."/>
        </authorList>
    </citation>
    <scope>NUCLEOTIDE SEQUENCE [LARGE SCALE GENOMIC DNA]</scope>
    <source>
        <strain evidence="9">cv. HFTH1</strain>
        <tissue evidence="8">Young leaf</tissue>
    </source>
</reference>
<dbReference type="STRING" id="3750.A0A498JG20"/>
<evidence type="ECO:0000259" key="7">
    <source>
        <dbReference type="PROSITE" id="PS50059"/>
    </source>
</evidence>
<dbReference type="Proteomes" id="UP000290289">
    <property type="component" value="Chromosome 7"/>
</dbReference>
<name>A0A498JG20_MALDO</name>
<keyword evidence="3 5" id="KW-0697">Rotamase</keyword>
<evidence type="ECO:0000256" key="6">
    <source>
        <dbReference type="SAM" id="Coils"/>
    </source>
</evidence>
<dbReference type="PROSITE" id="PS50059">
    <property type="entry name" value="FKBP_PPIASE"/>
    <property type="match status" value="1"/>
</dbReference>
<feature type="coiled-coil region" evidence="6">
    <location>
        <begin position="122"/>
        <end position="151"/>
    </location>
</feature>
<sequence>MTRTLKIATAAAMSDAIDLSGDGGVLKKIVRRAKPDAIAPTQDLPLVDVHYEGILEETGEVFDTTHEDNTIFSFEIGKGSVIKAWDIAVKTMKVGEIAKITCKPEYAYGSAGSPPDIPPGELKKQRELVAANKEEEKKKREEAKAAAAARIQANIELSKSRPFKFICRDISVTAAGSGLASSVTLDASTAEDTPQGGGTLRTLHPPRSTYNFKDDMEDDIQSSLFALSDSTPAPSSKSEDSSVTLPEAWGCEILCKYNHLRRPPFSFPSCIGK</sequence>
<dbReference type="InterPro" id="IPR046357">
    <property type="entry name" value="PPIase_dom_sf"/>
</dbReference>
<evidence type="ECO:0000256" key="2">
    <source>
        <dbReference type="ARBA" id="ARBA00013194"/>
    </source>
</evidence>
<dbReference type="PANTHER" id="PTHR10516:SF412">
    <property type="entry name" value="PEPTIDYL-PROLYL CIS-TRANS ISOMERASE FKBP20-1"/>
    <property type="match status" value="1"/>
</dbReference>
<evidence type="ECO:0000313" key="8">
    <source>
        <dbReference type="EMBL" id="RXH94480.1"/>
    </source>
</evidence>
<gene>
    <name evidence="8" type="ORF">DVH24_024164</name>
</gene>
<dbReference type="AlphaFoldDB" id="A0A498JG20"/>